<evidence type="ECO:0000313" key="5">
    <source>
        <dbReference type="EMBL" id="ABM10754.1"/>
    </source>
</evidence>
<keyword evidence="6" id="KW-1185">Reference proteome</keyword>
<dbReference type="eggNOG" id="COG1802">
    <property type="taxonomic scope" value="Bacteria"/>
</dbReference>
<name>A1RDL6_PAEAT</name>
<evidence type="ECO:0000259" key="4">
    <source>
        <dbReference type="PROSITE" id="PS50949"/>
    </source>
</evidence>
<protein>
    <submittedName>
        <fullName evidence="5">Transcriptional regulator, GntR family</fullName>
    </submittedName>
</protein>
<dbReference type="KEGG" id="aau:AAur_pTC20177"/>
<geneLocation type="plasmid" evidence="5 6">
    <name>pTC2</name>
</geneLocation>
<dbReference type="InterPro" id="IPR000524">
    <property type="entry name" value="Tscrpt_reg_HTH_GntR"/>
</dbReference>
<dbReference type="AlphaFoldDB" id="A1RDL6"/>
<keyword evidence="3" id="KW-0804">Transcription</keyword>
<keyword evidence="5" id="KW-0614">Plasmid</keyword>
<dbReference type="GO" id="GO:0003700">
    <property type="term" value="F:DNA-binding transcription factor activity"/>
    <property type="evidence" value="ECO:0007669"/>
    <property type="project" value="InterPro"/>
</dbReference>
<dbReference type="SMART" id="SM00345">
    <property type="entry name" value="HTH_GNTR"/>
    <property type="match status" value="1"/>
</dbReference>
<dbReference type="Gene3D" id="1.20.120.530">
    <property type="entry name" value="GntR ligand-binding domain-like"/>
    <property type="match status" value="1"/>
</dbReference>
<dbReference type="PANTHER" id="PTHR43537">
    <property type="entry name" value="TRANSCRIPTIONAL REGULATOR, GNTR FAMILY"/>
    <property type="match status" value="1"/>
</dbReference>
<evidence type="ECO:0000256" key="1">
    <source>
        <dbReference type="ARBA" id="ARBA00023015"/>
    </source>
</evidence>
<dbReference type="CDD" id="cd07377">
    <property type="entry name" value="WHTH_GntR"/>
    <property type="match status" value="1"/>
</dbReference>
<dbReference type="HOGENOM" id="CLU_017584_5_5_11"/>
<dbReference type="Pfam" id="PF00392">
    <property type="entry name" value="GntR"/>
    <property type="match status" value="1"/>
</dbReference>
<sequence>MNAGTGTVSAGAAEKAASTLRERIVTGALPPGTAVREVVVAEELGVSRNTLREAFRRLAWENLLDIERHKGAVVKMMSTEDIHDIYLVRRTIELKAIEESALASPDSLARLRQAAYAVGQASSADDWEGVATAGLRFHQAIVSTLGSPRLDATFVPIVAQIRLAFAPAINQEQFQKPFAARDREICDLMLAGSRAAAGMALHSYLQDAEQILSDLVEAGPRPAKTAS</sequence>
<keyword evidence="1" id="KW-0805">Transcription regulation</keyword>
<dbReference type="InterPro" id="IPR008920">
    <property type="entry name" value="TF_FadR/GntR_C"/>
</dbReference>
<keyword evidence="2" id="KW-0238">DNA-binding</keyword>
<gene>
    <name evidence="5" type="ordered locus">AAur_pTC20177</name>
</gene>
<evidence type="ECO:0000256" key="2">
    <source>
        <dbReference type="ARBA" id="ARBA00023125"/>
    </source>
</evidence>
<accession>A1RDL6</accession>
<evidence type="ECO:0000313" key="6">
    <source>
        <dbReference type="Proteomes" id="UP000000637"/>
    </source>
</evidence>
<dbReference type="Gene3D" id="1.10.10.10">
    <property type="entry name" value="Winged helix-like DNA-binding domain superfamily/Winged helix DNA-binding domain"/>
    <property type="match status" value="1"/>
</dbReference>
<dbReference type="OrthoDB" id="8680240at2"/>
<evidence type="ECO:0000256" key="3">
    <source>
        <dbReference type="ARBA" id="ARBA00023163"/>
    </source>
</evidence>
<dbReference type="PANTHER" id="PTHR43537:SF45">
    <property type="entry name" value="GNTR FAMILY REGULATORY PROTEIN"/>
    <property type="match status" value="1"/>
</dbReference>
<dbReference type="InterPro" id="IPR036390">
    <property type="entry name" value="WH_DNA-bd_sf"/>
</dbReference>
<dbReference type="PROSITE" id="PS50949">
    <property type="entry name" value="HTH_GNTR"/>
    <property type="match status" value="1"/>
</dbReference>
<dbReference type="InterPro" id="IPR011711">
    <property type="entry name" value="GntR_C"/>
</dbReference>
<organism evidence="5 6">
    <name type="scientific">Paenarthrobacter aurescens (strain TC1)</name>
    <dbReference type="NCBI Taxonomy" id="290340"/>
    <lineage>
        <taxon>Bacteria</taxon>
        <taxon>Bacillati</taxon>
        <taxon>Actinomycetota</taxon>
        <taxon>Actinomycetes</taxon>
        <taxon>Micrococcales</taxon>
        <taxon>Micrococcaceae</taxon>
        <taxon>Paenarthrobacter</taxon>
    </lineage>
</organism>
<dbReference type="Pfam" id="PF07729">
    <property type="entry name" value="FCD"/>
    <property type="match status" value="1"/>
</dbReference>
<dbReference type="RefSeq" id="WP_011777235.1">
    <property type="nucleotide sequence ID" value="NC_008713.1"/>
</dbReference>
<dbReference type="SUPFAM" id="SSF48008">
    <property type="entry name" value="GntR ligand-binding domain-like"/>
    <property type="match status" value="1"/>
</dbReference>
<dbReference type="EMBL" id="CP000476">
    <property type="protein sequence ID" value="ABM10754.1"/>
    <property type="molecule type" value="Genomic_DNA"/>
</dbReference>
<dbReference type="Proteomes" id="UP000000637">
    <property type="component" value="Plasmid pTC2"/>
</dbReference>
<dbReference type="InterPro" id="IPR036388">
    <property type="entry name" value="WH-like_DNA-bd_sf"/>
</dbReference>
<proteinExistence type="predicted"/>
<dbReference type="SMART" id="SM00895">
    <property type="entry name" value="FCD"/>
    <property type="match status" value="1"/>
</dbReference>
<dbReference type="SUPFAM" id="SSF46785">
    <property type="entry name" value="Winged helix' DNA-binding domain"/>
    <property type="match status" value="1"/>
</dbReference>
<reference evidence="5 6" key="1">
    <citation type="journal article" date="2006" name="PLoS Genet.">
        <title>Secrets of soil survival revealed by the genome sequence of Arthrobacter aurescens TC1.</title>
        <authorList>
            <person name="Mongodin E.F."/>
            <person name="Shapir N."/>
            <person name="Daugherty S.C."/>
            <person name="DeBoy R.T."/>
            <person name="Emerson J.B."/>
            <person name="Shvartzbeyn A."/>
            <person name="Radune D."/>
            <person name="Vamathevan J."/>
            <person name="Riggs F."/>
            <person name="Grinberg V."/>
            <person name="Khouri H."/>
            <person name="Wackett L.P."/>
            <person name="Nelson K.E."/>
            <person name="Sadowsky M.J."/>
        </authorList>
    </citation>
    <scope>NUCLEOTIDE SEQUENCE [LARGE SCALE GENOMIC DNA]</scope>
    <source>
        <strain evidence="5 6">TC1</strain>
    </source>
</reference>
<feature type="domain" description="HTH gntR-type" evidence="4">
    <location>
        <begin position="10"/>
        <end position="77"/>
    </location>
</feature>
<dbReference type="GO" id="GO:0003677">
    <property type="term" value="F:DNA binding"/>
    <property type="evidence" value="ECO:0007669"/>
    <property type="project" value="UniProtKB-KW"/>
</dbReference>